<evidence type="ECO:0000256" key="4">
    <source>
        <dbReference type="ARBA" id="ARBA00022679"/>
    </source>
</evidence>
<dbReference type="PANTHER" id="PTHR11265:SF0">
    <property type="entry name" value="12S RRNA N4-METHYLCYTIDINE METHYLTRANSFERASE"/>
    <property type="match status" value="1"/>
</dbReference>
<evidence type="ECO:0000256" key="1">
    <source>
        <dbReference type="ARBA" id="ARBA00010396"/>
    </source>
</evidence>
<feature type="binding site" evidence="6">
    <location>
        <position position="114"/>
    </location>
    <ligand>
        <name>S-adenosyl-L-methionine</name>
        <dbReference type="ChEBI" id="CHEBI:59789"/>
    </ligand>
</feature>
<keyword evidence="9" id="KW-1185">Reference proteome</keyword>
<dbReference type="PIRSF" id="PIRSF004486">
    <property type="entry name" value="MraW"/>
    <property type="match status" value="1"/>
</dbReference>
<dbReference type="FunFam" id="1.10.150.170:FF:000003">
    <property type="entry name" value="Ribosomal RNA small subunit methyltransferase H"/>
    <property type="match status" value="1"/>
</dbReference>
<keyword evidence="5 6" id="KW-0949">S-adenosyl-L-methionine</keyword>
<comment type="function">
    <text evidence="6">Specifically methylates the N4 position of cytidine in position 1402 (C1402) of 16S rRNA.</text>
</comment>
<dbReference type="SUPFAM" id="SSF53335">
    <property type="entry name" value="S-adenosyl-L-methionine-dependent methyltransferases"/>
    <property type="match status" value="1"/>
</dbReference>
<evidence type="ECO:0000256" key="7">
    <source>
        <dbReference type="SAM" id="MobiDB-lite"/>
    </source>
</evidence>
<dbReference type="InterPro" id="IPR023397">
    <property type="entry name" value="SAM-dep_MeTrfase_MraW_recog"/>
</dbReference>
<dbReference type="STRING" id="1742973.COMA2_190009"/>
<keyword evidence="3 6" id="KW-0489">Methyltransferase</keyword>
<feature type="binding site" evidence="6">
    <location>
        <begin position="39"/>
        <end position="41"/>
    </location>
    <ligand>
        <name>S-adenosyl-L-methionine</name>
        <dbReference type="ChEBI" id="CHEBI:59789"/>
    </ligand>
</feature>
<dbReference type="GO" id="GO:0005737">
    <property type="term" value="C:cytoplasm"/>
    <property type="evidence" value="ECO:0007669"/>
    <property type="project" value="UniProtKB-SubCell"/>
</dbReference>
<dbReference type="Gene3D" id="1.10.150.170">
    <property type="entry name" value="Putative methyltransferase TM0872, insert domain"/>
    <property type="match status" value="1"/>
</dbReference>
<comment type="similarity">
    <text evidence="1 6">Belongs to the methyltransferase superfamily. RsmH family.</text>
</comment>
<comment type="subcellular location">
    <subcellularLocation>
        <location evidence="6">Cytoplasm</location>
    </subcellularLocation>
</comment>
<evidence type="ECO:0000256" key="3">
    <source>
        <dbReference type="ARBA" id="ARBA00022603"/>
    </source>
</evidence>
<reference evidence="9" key="1">
    <citation type="submission" date="2015-10" db="EMBL/GenBank/DDBJ databases">
        <authorList>
            <person name="Luecker S."/>
            <person name="Luecker S."/>
        </authorList>
    </citation>
    <scope>NUCLEOTIDE SEQUENCE [LARGE SCALE GENOMIC DNA]</scope>
</reference>
<protein>
    <recommendedName>
        <fullName evidence="6">Ribosomal RNA small subunit methyltransferase H</fullName>
        <ecNumber evidence="6">2.1.1.199</ecNumber>
    </recommendedName>
    <alternativeName>
        <fullName evidence="6">16S rRNA m(4)C1402 methyltransferase</fullName>
    </alternativeName>
    <alternativeName>
        <fullName evidence="6">rRNA (cytosine-N(4)-)-methyltransferase RsmH</fullName>
    </alternativeName>
</protein>
<feature type="binding site" evidence="6">
    <location>
        <position position="107"/>
    </location>
    <ligand>
        <name>S-adenosyl-L-methionine</name>
        <dbReference type="ChEBI" id="CHEBI:59789"/>
    </ligand>
</feature>
<dbReference type="SUPFAM" id="SSF81799">
    <property type="entry name" value="Putative methyltransferase TM0872, insert domain"/>
    <property type="match status" value="1"/>
</dbReference>
<accession>A0A0S4LD43</accession>
<evidence type="ECO:0000313" key="9">
    <source>
        <dbReference type="Proteomes" id="UP000198736"/>
    </source>
</evidence>
<sequence length="310" mass="34358">MGESIVDENLHISVLGREVCSWLISERPTTIVDCTVGYGGHAEILLTSSPVGTRVIGLDRDSQAIEFSQRRLSRFGDRIVLRQGNYRDLKSHLAEAGIAKVDGVLFDFGVSSPQLDDPSRGFSFQREGPLDMRMDQTVGKTAADLVNRSPEDELADIIFQYGEERYARRIARAIVQERQRHPVETTGVLASVITRSVPASYRHGRIHCATRTFQALRIVVNQELDFLESSLRDATEVLAVGGKVCAIAFHSLEDRIVKHTFRSLAQGPEATLSILTKKPVLPSRAECGANPRSRSAKLRVAERQPRMGPL</sequence>
<dbReference type="AlphaFoldDB" id="A0A0S4LD43"/>
<dbReference type="GO" id="GO:0070475">
    <property type="term" value="P:rRNA base methylation"/>
    <property type="evidence" value="ECO:0007669"/>
    <property type="project" value="UniProtKB-UniRule"/>
</dbReference>
<keyword evidence="6" id="KW-0963">Cytoplasm</keyword>
<keyword evidence="2 6" id="KW-0698">rRNA processing</keyword>
<dbReference type="Gene3D" id="3.40.50.150">
    <property type="entry name" value="Vaccinia Virus protein VP39"/>
    <property type="match status" value="1"/>
</dbReference>
<feature type="region of interest" description="Disordered" evidence="7">
    <location>
        <begin position="285"/>
        <end position="310"/>
    </location>
</feature>
<comment type="catalytic activity">
    <reaction evidence="6">
        <text>cytidine(1402) in 16S rRNA + S-adenosyl-L-methionine = N(4)-methylcytidine(1402) in 16S rRNA + S-adenosyl-L-homocysteine + H(+)</text>
        <dbReference type="Rhea" id="RHEA:42928"/>
        <dbReference type="Rhea" id="RHEA-COMP:10286"/>
        <dbReference type="Rhea" id="RHEA-COMP:10287"/>
        <dbReference type="ChEBI" id="CHEBI:15378"/>
        <dbReference type="ChEBI" id="CHEBI:57856"/>
        <dbReference type="ChEBI" id="CHEBI:59789"/>
        <dbReference type="ChEBI" id="CHEBI:74506"/>
        <dbReference type="ChEBI" id="CHEBI:82748"/>
        <dbReference type="EC" id="2.1.1.199"/>
    </reaction>
</comment>
<evidence type="ECO:0000313" key="8">
    <source>
        <dbReference type="EMBL" id="CUS34777.1"/>
    </source>
</evidence>
<dbReference type="Proteomes" id="UP000198736">
    <property type="component" value="Unassembled WGS sequence"/>
</dbReference>
<evidence type="ECO:0000256" key="2">
    <source>
        <dbReference type="ARBA" id="ARBA00022552"/>
    </source>
</evidence>
<feature type="compositionally biased region" description="Basic and acidic residues" evidence="7">
    <location>
        <begin position="299"/>
        <end position="310"/>
    </location>
</feature>
<organism evidence="8 9">
    <name type="scientific">Candidatus Nitrospira nitrificans</name>
    <dbReference type="NCBI Taxonomy" id="1742973"/>
    <lineage>
        <taxon>Bacteria</taxon>
        <taxon>Pseudomonadati</taxon>
        <taxon>Nitrospirota</taxon>
        <taxon>Nitrospiria</taxon>
        <taxon>Nitrospirales</taxon>
        <taxon>Nitrospiraceae</taxon>
        <taxon>Nitrospira</taxon>
    </lineage>
</organism>
<dbReference type="GO" id="GO:0071424">
    <property type="term" value="F:rRNA (cytosine-N4-)-methyltransferase activity"/>
    <property type="evidence" value="ECO:0007669"/>
    <property type="project" value="UniProtKB-UniRule"/>
</dbReference>
<dbReference type="PANTHER" id="PTHR11265">
    <property type="entry name" value="S-ADENOSYL-METHYLTRANSFERASE MRAW"/>
    <property type="match status" value="1"/>
</dbReference>
<evidence type="ECO:0000256" key="6">
    <source>
        <dbReference type="HAMAP-Rule" id="MF_01007"/>
    </source>
</evidence>
<feature type="binding site" evidence="6">
    <location>
        <position position="86"/>
    </location>
    <ligand>
        <name>S-adenosyl-L-methionine</name>
        <dbReference type="ChEBI" id="CHEBI:59789"/>
    </ligand>
</feature>
<feature type="binding site" evidence="6">
    <location>
        <position position="59"/>
    </location>
    <ligand>
        <name>S-adenosyl-L-methionine</name>
        <dbReference type="ChEBI" id="CHEBI:59789"/>
    </ligand>
</feature>
<dbReference type="InterPro" id="IPR029063">
    <property type="entry name" value="SAM-dependent_MTases_sf"/>
</dbReference>
<dbReference type="HAMAP" id="MF_01007">
    <property type="entry name" value="16SrRNA_methyltr_H"/>
    <property type="match status" value="1"/>
</dbReference>
<dbReference type="NCBIfam" id="TIGR00006">
    <property type="entry name" value="16S rRNA (cytosine(1402)-N(4))-methyltransferase RsmH"/>
    <property type="match status" value="1"/>
</dbReference>
<dbReference type="CDD" id="cd02440">
    <property type="entry name" value="AdoMet_MTases"/>
    <property type="match status" value="1"/>
</dbReference>
<gene>
    <name evidence="8" type="primary">mraW</name>
    <name evidence="6" type="synonym">rsmH</name>
    <name evidence="8" type="ORF">COMA2_190009</name>
</gene>
<proteinExistence type="inferred from homology"/>
<name>A0A0S4LD43_9BACT</name>
<evidence type="ECO:0000256" key="5">
    <source>
        <dbReference type="ARBA" id="ARBA00022691"/>
    </source>
</evidence>
<dbReference type="InterPro" id="IPR002903">
    <property type="entry name" value="RsmH"/>
</dbReference>
<dbReference type="OrthoDB" id="9806637at2"/>
<dbReference type="EC" id="2.1.1.199" evidence="6"/>
<dbReference type="EMBL" id="CZPZ01000011">
    <property type="protein sequence ID" value="CUS34777.1"/>
    <property type="molecule type" value="Genomic_DNA"/>
</dbReference>
<dbReference type="Pfam" id="PF01795">
    <property type="entry name" value="Methyltransf_5"/>
    <property type="match status" value="1"/>
</dbReference>
<keyword evidence="4 6" id="KW-0808">Transferase</keyword>